<evidence type="ECO:0000313" key="2">
    <source>
        <dbReference type="EMBL" id="MDA0166944.1"/>
    </source>
</evidence>
<protein>
    <submittedName>
        <fullName evidence="2">Uncharacterized protein</fullName>
    </submittedName>
</protein>
<organism evidence="2 3">
    <name type="scientific">Solirubrobacter ginsenosidimutans</name>
    <dbReference type="NCBI Taxonomy" id="490573"/>
    <lineage>
        <taxon>Bacteria</taxon>
        <taxon>Bacillati</taxon>
        <taxon>Actinomycetota</taxon>
        <taxon>Thermoleophilia</taxon>
        <taxon>Solirubrobacterales</taxon>
        <taxon>Solirubrobacteraceae</taxon>
        <taxon>Solirubrobacter</taxon>
    </lineage>
</organism>
<gene>
    <name evidence="2" type="ORF">OM076_42180</name>
</gene>
<name>A0A9X3N1W9_9ACTN</name>
<dbReference type="EMBL" id="JAPDOD010000081">
    <property type="protein sequence ID" value="MDA0166944.1"/>
    <property type="molecule type" value="Genomic_DNA"/>
</dbReference>
<accession>A0A9X3N1W9</accession>
<keyword evidence="1" id="KW-0812">Transmembrane</keyword>
<keyword evidence="1" id="KW-0472">Membrane</keyword>
<evidence type="ECO:0000256" key="1">
    <source>
        <dbReference type="SAM" id="Phobius"/>
    </source>
</evidence>
<proteinExistence type="predicted"/>
<dbReference type="RefSeq" id="WP_270046197.1">
    <property type="nucleotide sequence ID" value="NZ_JAPDOD010000081.1"/>
</dbReference>
<dbReference type="Proteomes" id="UP001149140">
    <property type="component" value="Unassembled WGS sequence"/>
</dbReference>
<feature type="transmembrane region" description="Helical" evidence="1">
    <location>
        <begin position="202"/>
        <end position="226"/>
    </location>
</feature>
<reference evidence="2" key="1">
    <citation type="submission" date="2022-10" db="EMBL/GenBank/DDBJ databases">
        <title>The WGS of Solirubrobacter ginsenosidimutans DSM 21036.</title>
        <authorList>
            <person name="Jiang Z."/>
        </authorList>
    </citation>
    <scope>NUCLEOTIDE SEQUENCE</scope>
    <source>
        <strain evidence="2">DSM 21036</strain>
    </source>
</reference>
<comment type="caution">
    <text evidence="2">The sequence shown here is derived from an EMBL/GenBank/DDBJ whole genome shotgun (WGS) entry which is preliminary data.</text>
</comment>
<sequence>MLRILSRHRVLLAAGAVIALLAAAAYVYRISPSSPHFSTRTTTSGVASARVLITAKSTEESVEQSDLESTLGTRAELLADLMATDQTRGEIAAGAGVKADDVAVVTPAMGGPIVPVPIAMLSSQAAANQPALNVIGVSADGQIPIVTIRGYAPDAARATRLVNSASDALHRLLGTQAKSGTFATEALGGVVTATRVESPSRAVGAIVFLFLFVMWSAAIVFFAGLYGHWKRRPRRSAIAAPSA</sequence>
<keyword evidence="3" id="KW-1185">Reference proteome</keyword>
<dbReference type="AlphaFoldDB" id="A0A9X3N1W9"/>
<evidence type="ECO:0000313" key="3">
    <source>
        <dbReference type="Proteomes" id="UP001149140"/>
    </source>
</evidence>
<keyword evidence="1" id="KW-1133">Transmembrane helix</keyword>